<protein>
    <submittedName>
        <fullName evidence="1">Redoxin</fullName>
    </submittedName>
</protein>
<proteinExistence type="predicted"/>
<dbReference type="eggNOG" id="COG0695">
    <property type="taxonomic scope" value="Bacteria"/>
</dbReference>
<dbReference type="KEGG" id="fal:FRAAL0981"/>
<dbReference type="InterPro" id="IPR036249">
    <property type="entry name" value="Thioredoxin-like_sf"/>
</dbReference>
<keyword evidence="2" id="KW-1185">Reference proteome</keyword>
<dbReference type="HOGENOM" id="CLU_125054_2_1_11"/>
<dbReference type="InterPro" id="IPR008554">
    <property type="entry name" value="Glutaredoxin-like"/>
</dbReference>
<gene>
    <name evidence="1" type="ordered locus">FRAAL0981</name>
</gene>
<dbReference type="OrthoDB" id="8779161at2"/>
<dbReference type="Pfam" id="PF05768">
    <property type="entry name" value="Glrx-like"/>
    <property type="match status" value="1"/>
</dbReference>
<sequence>MDDDGSGSAQPGGGSARITLLTRVGCHLCDTARDAVARVAEQERVGWREADVDADPRLADEYGDRVPVILVDGREHGYWRVEEERLRRALAGRRWSLRSGGGR</sequence>
<accession>Q0RS19</accession>
<dbReference type="EMBL" id="CT573213">
    <property type="protein sequence ID" value="CAJ59646.1"/>
    <property type="molecule type" value="Genomic_DNA"/>
</dbReference>
<name>Q0RS19_FRAAA</name>
<reference evidence="1 2" key="1">
    <citation type="journal article" date="2007" name="Genome Res.">
        <title>Genome characteristics of facultatively symbiotic Frankia sp. strains reflect host range and host plant biogeography.</title>
        <authorList>
            <person name="Normand P."/>
            <person name="Lapierre P."/>
            <person name="Tisa L.S."/>
            <person name="Gogarten J.P."/>
            <person name="Alloisio N."/>
            <person name="Bagnarol E."/>
            <person name="Bassi C.A."/>
            <person name="Berry A.M."/>
            <person name="Bickhart D.M."/>
            <person name="Choisne N."/>
            <person name="Couloux A."/>
            <person name="Cournoyer B."/>
            <person name="Cruveiller S."/>
            <person name="Daubin V."/>
            <person name="Demange N."/>
            <person name="Francino M.P."/>
            <person name="Goltsman E."/>
            <person name="Huang Y."/>
            <person name="Kopp O.R."/>
            <person name="Labarre L."/>
            <person name="Lapidus A."/>
            <person name="Lavire C."/>
            <person name="Marechal J."/>
            <person name="Martinez M."/>
            <person name="Mastronunzio J.E."/>
            <person name="Mullin B.C."/>
            <person name="Niemann J."/>
            <person name="Pujic P."/>
            <person name="Rawnsley T."/>
            <person name="Rouy Z."/>
            <person name="Schenowitz C."/>
            <person name="Sellstedt A."/>
            <person name="Tavares F."/>
            <person name="Tomkins J.P."/>
            <person name="Vallenet D."/>
            <person name="Valverde C."/>
            <person name="Wall L.G."/>
            <person name="Wang Y."/>
            <person name="Medigue C."/>
            <person name="Benson D.R."/>
        </authorList>
    </citation>
    <scope>NUCLEOTIDE SEQUENCE [LARGE SCALE GENOMIC DNA]</scope>
    <source>
        <strain evidence="2">DSM 45986 / CECT 9034 / ACN14a</strain>
    </source>
</reference>
<dbReference type="SUPFAM" id="SSF52833">
    <property type="entry name" value="Thioredoxin-like"/>
    <property type="match status" value="1"/>
</dbReference>
<evidence type="ECO:0000313" key="1">
    <source>
        <dbReference type="EMBL" id="CAJ59646.1"/>
    </source>
</evidence>
<dbReference type="Proteomes" id="UP000000657">
    <property type="component" value="Chromosome"/>
</dbReference>
<organism evidence="1 2">
    <name type="scientific">Frankia alni (strain DSM 45986 / CECT 9034 / ACN14a)</name>
    <dbReference type="NCBI Taxonomy" id="326424"/>
    <lineage>
        <taxon>Bacteria</taxon>
        <taxon>Bacillati</taxon>
        <taxon>Actinomycetota</taxon>
        <taxon>Actinomycetes</taxon>
        <taxon>Frankiales</taxon>
        <taxon>Frankiaceae</taxon>
        <taxon>Frankia</taxon>
    </lineage>
</organism>
<evidence type="ECO:0000313" key="2">
    <source>
        <dbReference type="Proteomes" id="UP000000657"/>
    </source>
</evidence>
<dbReference type="Gene3D" id="3.40.30.10">
    <property type="entry name" value="Glutaredoxin"/>
    <property type="match status" value="1"/>
</dbReference>
<dbReference type="AlphaFoldDB" id="Q0RS19"/>
<dbReference type="STRING" id="326424.FRAAL0981"/>
<dbReference type="RefSeq" id="WP_011602208.1">
    <property type="nucleotide sequence ID" value="NC_008278.1"/>
</dbReference>